<accession>A0A6C0CWB3</accession>
<dbReference type="AlphaFoldDB" id="A0A6C0CWB3"/>
<keyword evidence="1" id="KW-0812">Transmembrane</keyword>
<name>A0A6C0CWB3_9ZZZZ</name>
<protein>
    <submittedName>
        <fullName evidence="2">Uncharacterized protein</fullName>
    </submittedName>
</protein>
<dbReference type="EMBL" id="MN739486">
    <property type="protein sequence ID" value="QHT07795.1"/>
    <property type="molecule type" value="Genomic_DNA"/>
</dbReference>
<reference evidence="2" key="1">
    <citation type="journal article" date="2020" name="Nature">
        <title>Giant virus diversity and host interactions through global metagenomics.</title>
        <authorList>
            <person name="Schulz F."/>
            <person name="Roux S."/>
            <person name="Paez-Espino D."/>
            <person name="Jungbluth S."/>
            <person name="Walsh D.A."/>
            <person name="Denef V.J."/>
            <person name="McMahon K.D."/>
            <person name="Konstantinidis K.T."/>
            <person name="Eloe-Fadrosh E.A."/>
            <person name="Kyrpides N.C."/>
            <person name="Woyke T."/>
        </authorList>
    </citation>
    <scope>NUCLEOTIDE SEQUENCE</scope>
    <source>
        <strain evidence="2">GVMAG-M-3300021964-36</strain>
    </source>
</reference>
<keyword evidence="1" id="KW-0472">Membrane</keyword>
<organism evidence="2">
    <name type="scientific">viral metagenome</name>
    <dbReference type="NCBI Taxonomy" id="1070528"/>
    <lineage>
        <taxon>unclassified sequences</taxon>
        <taxon>metagenomes</taxon>
        <taxon>organismal metagenomes</taxon>
    </lineage>
</organism>
<keyword evidence="1" id="KW-1133">Transmembrane helix</keyword>
<proteinExistence type="predicted"/>
<evidence type="ECO:0000313" key="2">
    <source>
        <dbReference type="EMBL" id="QHT07795.1"/>
    </source>
</evidence>
<feature type="transmembrane region" description="Helical" evidence="1">
    <location>
        <begin position="41"/>
        <end position="70"/>
    </location>
</feature>
<evidence type="ECO:0000256" key="1">
    <source>
        <dbReference type="SAM" id="Phobius"/>
    </source>
</evidence>
<sequence length="191" mass="22832">MFIIIKIMDNSDLLSKKEIMKQIEKVQKNLAGKKTNKTIQIGLFFVILCLMLFFLVFFIMDLINILILYFKRRKNISSKEKMYFVDDNNDFDTSGIQYENELDSIEDQIVKRNANLESRLSEMIRWKKSNKIPNAKIHSKIDMTVLEQKFDDYTYDKGKDGDSFWKMILMPPQYYKLVNNQAKPFYRFIDN</sequence>